<evidence type="ECO:0000256" key="1">
    <source>
        <dbReference type="ARBA" id="ARBA00004496"/>
    </source>
</evidence>
<dbReference type="PANTHER" id="PTHR22842">
    <property type="entry name" value="WD40 REPEAT PROTEIN"/>
    <property type="match status" value="1"/>
</dbReference>
<proteinExistence type="inferred from homology"/>
<dbReference type="InParanoid" id="A0A4S2MWX7"/>
<dbReference type="AlphaFoldDB" id="A0A4S2MWX7"/>
<dbReference type="PROSITE" id="PS50082">
    <property type="entry name" value="WD_REPEATS_2"/>
    <property type="match status" value="5"/>
</dbReference>
<dbReference type="Gene3D" id="2.130.10.10">
    <property type="entry name" value="YVTN repeat-like/Quinoprotein amine dehydrogenase"/>
    <property type="match status" value="2"/>
</dbReference>
<dbReference type="PANTHER" id="PTHR22842:SF3">
    <property type="entry name" value="WD REPEAT DOMAIN-CONTAINING PROTEIN 83"/>
    <property type="match status" value="1"/>
</dbReference>
<reference evidence="7 8" key="1">
    <citation type="submission" date="2019-04" db="EMBL/GenBank/DDBJ databases">
        <title>Comparative genomics and transcriptomics to analyze fruiting body development in filamentous ascomycetes.</title>
        <authorList>
            <consortium name="DOE Joint Genome Institute"/>
            <person name="Lutkenhaus R."/>
            <person name="Traeger S."/>
            <person name="Breuer J."/>
            <person name="Kuo A."/>
            <person name="Lipzen A."/>
            <person name="Pangilinan J."/>
            <person name="Dilworth D."/>
            <person name="Sandor L."/>
            <person name="Poggeler S."/>
            <person name="Barry K."/>
            <person name="Grigoriev I.V."/>
            <person name="Nowrousian M."/>
        </authorList>
    </citation>
    <scope>NUCLEOTIDE SEQUENCE [LARGE SCALE GENOMIC DNA]</scope>
    <source>
        <strain evidence="7 8">CBS 389.68</strain>
    </source>
</reference>
<dbReference type="GO" id="GO:0000398">
    <property type="term" value="P:mRNA splicing, via spliceosome"/>
    <property type="evidence" value="ECO:0007669"/>
    <property type="project" value="TreeGrafter"/>
</dbReference>
<evidence type="ECO:0000256" key="2">
    <source>
        <dbReference type="ARBA" id="ARBA00022490"/>
    </source>
</evidence>
<sequence>MVLPTRKTGALKAHIGAVHCVSYSAGTSTYVLSGGADRKIHLWNPTSTALIQTYSAHGYAVLSLSISHDNLTFASAGGDKLLFLWDVTAATTIRRFEGHNARINAVSFNAESTVLASGSYDATVKLWDCKSSNRKPIQTLDEAKDSVMDVEIRGTDIITACVDGRIRNYDMRMGRCVVDYVSTKGVTSVQGTEDGAAVLVSALDGKVRLMDKRDGRMLQSFTGHVNKELRVRSCFAEREEFVVSGSEDGTVWCWDLVSGEMKAKLVGHGEGKGGKAVSCVDTRRSGGQMVTGGADGTVVVWGV</sequence>
<dbReference type="GO" id="GO:0071013">
    <property type="term" value="C:catalytic step 2 spliceosome"/>
    <property type="evidence" value="ECO:0007669"/>
    <property type="project" value="TreeGrafter"/>
</dbReference>
<dbReference type="InterPro" id="IPR001680">
    <property type="entry name" value="WD40_rpt"/>
</dbReference>
<dbReference type="InterPro" id="IPR015943">
    <property type="entry name" value="WD40/YVTN_repeat-like_dom_sf"/>
</dbReference>
<keyword evidence="2" id="KW-0963">Cytoplasm</keyword>
<feature type="repeat" description="WD" evidence="6">
    <location>
        <begin position="277"/>
        <end position="303"/>
    </location>
</feature>
<comment type="similarity">
    <text evidence="5">Belongs to the WD repeat MORG1 family.</text>
</comment>
<dbReference type="OrthoDB" id="1068471at2759"/>
<dbReference type="Proteomes" id="UP000298138">
    <property type="component" value="Unassembled WGS sequence"/>
</dbReference>
<dbReference type="SUPFAM" id="SSF50978">
    <property type="entry name" value="WD40 repeat-like"/>
    <property type="match status" value="1"/>
</dbReference>
<dbReference type="InterPro" id="IPR020472">
    <property type="entry name" value="WD40_PAC1"/>
</dbReference>
<feature type="repeat" description="WD" evidence="6">
    <location>
        <begin position="11"/>
        <end position="53"/>
    </location>
</feature>
<accession>A0A4S2MWX7</accession>
<dbReference type="STRING" id="341454.A0A4S2MWX7"/>
<feature type="repeat" description="WD" evidence="6">
    <location>
        <begin position="54"/>
        <end position="95"/>
    </location>
</feature>
<dbReference type="CDD" id="cd00200">
    <property type="entry name" value="WD40"/>
    <property type="match status" value="1"/>
</dbReference>
<dbReference type="InterPro" id="IPR036322">
    <property type="entry name" value="WD40_repeat_dom_sf"/>
</dbReference>
<keyword evidence="4" id="KW-0677">Repeat</keyword>
<evidence type="ECO:0000313" key="7">
    <source>
        <dbReference type="EMBL" id="TGZ81179.1"/>
    </source>
</evidence>
<organism evidence="7 8">
    <name type="scientific">Ascodesmis nigricans</name>
    <dbReference type="NCBI Taxonomy" id="341454"/>
    <lineage>
        <taxon>Eukaryota</taxon>
        <taxon>Fungi</taxon>
        <taxon>Dikarya</taxon>
        <taxon>Ascomycota</taxon>
        <taxon>Pezizomycotina</taxon>
        <taxon>Pezizomycetes</taxon>
        <taxon>Pezizales</taxon>
        <taxon>Ascodesmidaceae</taxon>
        <taxon>Ascodesmis</taxon>
    </lineage>
</organism>
<evidence type="ECO:0000256" key="4">
    <source>
        <dbReference type="ARBA" id="ARBA00022737"/>
    </source>
</evidence>
<dbReference type="Pfam" id="PF00400">
    <property type="entry name" value="WD40"/>
    <property type="match status" value="5"/>
</dbReference>
<dbReference type="SMART" id="SM00320">
    <property type="entry name" value="WD40"/>
    <property type="match status" value="7"/>
</dbReference>
<feature type="repeat" description="WD" evidence="6">
    <location>
        <begin position="235"/>
        <end position="264"/>
    </location>
</feature>
<gene>
    <name evidence="7" type="ORF">EX30DRAFT_395689</name>
</gene>
<keyword evidence="3 6" id="KW-0853">WD repeat</keyword>
<dbReference type="InterPro" id="IPR051980">
    <property type="entry name" value="WD_repeat_MORG1"/>
</dbReference>
<comment type="subcellular location">
    <subcellularLocation>
        <location evidence="1">Cytoplasm</location>
    </subcellularLocation>
</comment>
<evidence type="ECO:0000256" key="6">
    <source>
        <dbReference type="PROSITE-ProRule" id="PRU00221"/>
    </source>
</evidence>
<dbReference type="EMBL" id="ML220120">
    <property type="protein sequence ID" value="TGZ81179.1"/>
    <property type="molecule type" value="Genomic_DNA"/>
</dbReference>
<feature type="repeat" description="WD" evidence="6">
    <location>
        <begin position="96"/>
        <end position="137"/>
    </location>
</feature>
<dbReference type="PRINTS" id="PR00320">
    <property type="entry name" value="GPROTEINBRPT"/>
</dbReference>
<protein>
    <submittedName>
        <fullName evidence="7">WD40 repeat-like protein</fullName>
    </submittedName>
</protein>
<evidence type="ECO:0000256" key="5">
    <source>
        <dbReference type="ARBA" id="ARBA00038145"/>
    </source>
</evidence>
<keyword evidence="8" id="KW-1185">Reference proteome</keyword>
<dbReference type="PROSITE" id="PS50294">
    <property type="entry name" value="WD_REPEATS_REGION"/>
    <property type="match status" value="4"/>
</dbReference>
<evidence type="ECO:0000256" key="3">
    <source>
        <dbReference type="ARBA" id="ARBA00022574"/>
    </source>
</evidence>
<name>A0A4S2MWX7_9PEZI</name>
<evidence type="ECO:0000313" key="8">
    <source>
        <dbReference type="Proteomes" id="UP000298138"/>
    </source>
</evidence>
<dbReference type="GO" id="GO:0005737">
    <property type="term" value="C:cytoplasm"/>
    <property type="evidence" value="ECO:0007669"/>
    <property type="project" value="UniProtKB-SubCell"/>
</dbReference>